<keyword evidence="3" id="KW-1185">Reference proteome</keyword>
<evidence type="ECO:0000313" key="3">
    <source>
        <dbReference type="Proteomes" id="UP000243686"/>
    </source>
</evidence>
<dbReference type="AlphaFoldDB" id="A0A1S8WZ00"/>
<reference evidence="2 3" key="1">
    <citation type="submission" date="2015-03" db="EMBL/GenBank/DDBJ databases">
        <title>Draft genome of the nematode, Opisthorchis viverrini.</title>
        <authorList>
            <person name="Mitreva M."/>
        </authorList>
    </citation>
    <scope>NUCLEOTIDE SEQUENCE [LARGE SCALE GENOMIC DNA]</scope>
    <source>
        <strain evidence="2">Khon Kaen</strain>
    </source>
</reference>
<protein>
    <submittedName>
        <fullName evidence="2">Uncharacterized protein</fullName>
    </submittedName>
</protein>
<feature type="compositionally biased region" description="Basic and acidic residues" evidence="1">
    <location>
        <begin position="86"/>
        <end position="100"/>
    </location>
</feature>
<dbReference type="GO" id="GO:0006629">
    <property type="term" value="P:lipid metabolic process"/>
    <property type="evidence" value="ECO:0007669"/>
    <property type="project" value="InterPro"/>
</dbReference>
<dbReference type="Proteomes" id="UP000243686">
    <property type="component" value="Unassembled WGS sequence"/>
</dbReference>
<dbReference type="EMBL" id="KV893156">
    <property type="protein sequence ID" value="OON19631.1"/>
    <property type="molecule type" value="Genomic_DNA"/>
</dbReference>
<accession>A0A1S8WZ00</accession>
<dbReference type="GO" id="GO:0008081">
    <property type="term" value="F:phosphoric diester hydrolase activity"/>
    <property type="evidence" value="ECO:0007669"/>
    <property type="project" value="InterPro"/>
</dbReference>
<feature type="non-terminal residue" evidence="2">
    <location>
        <position position="218"/>
    </location>
</feature>
<evidence type="ECO:0000256" key="1">
    <source>
        <dbReference type="SAM" id="MobiDB-lite"/>
    </source>
</evidence>
<proteinExistence type="predicted"/>
<feature type="region of interest" description="Disordered" evidence="1">
    <location>
        <begin position="70"/>
        <end position="106"/>
    </location>
</feature>
<name>A0A1S8WZ00_OPIVI</name>
<dbReference type="PROSITE" id="PS50007">
    <property type="entry name" value="PIPLC_X_DOMAIN"/>
    <property type="match status" value="1"/>
</dbReference>
<organism evidence="2 3">
    <name type="scientific">Opisthorchis viverrini</name>
    <name type="common">Southeast Asian liver fluke</name>
    <dbReference type="NCBI Taxonomy" id="6198"/>
    <lineage>
        <taxon>Eukaryota</taxon>
        <taxon>Metazoa</taxon>
        <taxon>Spiralia</taxon>
        <taxon>Lophotrochozoa</taxon>
        <taxon>Platyhelminthes</taxon>
        <taxon>Trematoda</taxon>
        <taxon>Digenea</taxon>
        <taxon>Opisthorchiida</taxon>
        <taxon>Opisthorchiata</taxon>
        <taxon>Opisthorchiidae</taxon>
        <taxon>Opisthorchis</taxon>
    </lineage>
</organism>
<dbReference type="InterPro" id="IPR017946">
    <property type="entry name" value="PLC-like_Pdiesterase_TIM-brl"/>
</dbReference>
<sequence length="218" mass="25168">AQDQCHLGGLLQEHFGERLLCPPLPKFELDDAQANTIMERYYGNSHQPLPSPESMKNKILLNLTRAEKAFEKQDQKQQLQEQSGPSREDSRDNSSFDKTESGQVQLTVFVTDPEGEEGMVYLLRASQARRIIYRKQWTTKRNGKPISRSNKNKWDQTTIHEAIDRIQPNEPSNWSIEPEKNDCYGESIRKLTRTNIDVIVLEDRAIEKAPKLLEFRGT</sequence>
<evidence type="ECO:0000313" key="2">
    <source>
        <dbReference type="EMBL" id="OON19631.1"/>
    </source>
</evidence>
<dbReference type="Gene3D" id="3.20.20.190">
    <property type="entry name" value="Phosphatidylinositol (PI) phosphodiesterase"/>
    <property type="match status" value="1"/>
</dbReference>
<gene>
    <name evidence="2" type="ORF">X801_04501</name>
</gene>
<feature type="non-terminal residue" evidence="2">
    <location>
        <position position="1"/>
    </location>
</feature>